<organism evidence="1 2">
    <name type="scientific">Trifolium pratense</name>
    <name type="common">Red clover</name>
    <dbReference type="NCBI Taxonomy" id="57577"/>
    <lineage>
        <taxon>Eukaryota</taxon>
        <taxon>Viridiplantae</taxon>
        <taxon>Streptophyta</taxon>
        <taxon>Embryophyta</taxon>
        <taxon>Tracheophyta</taxon>
        <taxon>Spermatophyta</taxon>
        <taxon>Magnoliopsida</taxon>
        <taxon>eudicotyledons</taxon>
        <taxon>Gunneridae</taxon>
        <taxon>Pentapetalae</taxon>
        <taxon>rosids</taxon>
        <taxon>fabids</taxon>
        <taxon>Fabales</taxon>
        <taxon>Fabaceae</taxon>
        <taxon>Papilionoideae</taxon>
        <taxon>50 kb inversion clade</taxon>
        <taxon>NPAAA clade</taxon>
        <taxon>Hologalegina</taxon>
        <taxon>IRL clade</taxon>
        <taxon>Trifolieae</taxon>
        <taxon>Trifolium</taxon>
    </lineage>
</organism>
<gene>
    <name evidence="1" type="ORF">MILVUS5_LOCUS1003</name>
</gene>
<dbReference type="Proteomes" id="UP001177021">
    <property type="component" value="Unassembled WGS sequence"/>
</dbReference>
<evidence type="ECO:0000313" key="1">
    <source>
        <dbReference type="EMBL" id="CAJ2628894.1"/>
    </source>
</evidence>
<sequence length="100" mass="11645">MRRACRKILRSVPCTNRRSESRKDMEEILRAKLSTINEEPELCEENLTSSPRQMMRIAKKQGKKNKTGRCLVPHVNLKQSYVLFINGFASKTNFTGFLQR</sequence>
<comment type="caution">
    <text evidence="1">The sequence shown here is derived from an EMBL/GenBank/DDBJ whole genome shotgun (WGS) entry which is preliminary data.</text>
</comment>
<proteinExistence type="predicted"/>
<accession>A0ACB0I9X0</accession>
<keyword evidence="2" id="KW-1185">Reference proteome</keyword>
<evidence type="ECO:0000313" key="2">
    <source>
        <dbReference type="Proteomes" id="UP001177021"/>
    </source>
</evidence>
<protein>
    <submittedName>
        <fullName evidence="1">Uncharacterized protein</fullName>
    </submittedName>
</protein>
<name>A0ACB0I9X0_TRIPR</name>
<dbReference type="EMBL" id="CASHSV030000001">
    <property type="protein sequence ID" value="CAJ2628894.1"/>
    <property type="molecule type" value="Genomic_DNA"/>
</dbReference>
<reference evidence="1" key="1">
    <citation type="submission" date="2023-10" db="EMBL/GenBank/DDBJ databases">
        <authorList>
            <person name="Rodriguez Cubillos JULIANA M."/>
            <person name="De Vega J."/>
        </authorList>
    </citation>
    <scope>NUCLEOTIDE SEQUENCE</scope>
</reference>